<keyword evidence="1" id="KW-0732">Signal</keyword>
<organism evidence="6 7">
    <name type="scientific">Rotaria socialis</name>
    <dbReference type="NCBI Taxonomy" id="392032"/>
    <lineage>
        <taxon>Eukaryota</taxon>
        <taxon>Metazoa</taxon>
        <taxon>Spiralia</taxon>
        <taxon>Gnathifera</taxon>
        <taxon>Rotifera</taxon>
        <taxon>Eurotatoria</taxon>
        <taxon>Bdelloidea</taxon>
        <taxon>Philodinida</taxon>
        <taxon>Philodinidae</taxon>
        <taxon>Rotaria</taxon>
    </lineage>
</organism>
<sequence length="579" mass="64134">MSPDYEICATAKWSSTGKTVAGGNGPGASLNQLNNPFGLLVDPNDDDAVIIVDHENGRIMRWAQGEINGQIIAGGNGIGNRSDQLALPRYIALDKKGTLFITEYTNKRVSRWEKGASSGDIIISNINANGIALGPESDEKQSLFVGDWFSAYILKFNKNGTGRRQIVVGSNGSGSSLEQLSTPYQMYIDPLGSIYISEYLNHRVTKWNAYNSSDWETKAALVAGGNGNGSNLNQLDGSLAVTVDQSNNIYVADYGNHRIMRWLKGAHVGAVIIGGHGQGNLSTQLNHPYDLAFDRQGNLFVSDFSNHRIQMFAVDKSSCSVFLCIAHKTETVQLRGIGDEGPPPVPFHPDAMYIPQVMNTAKYGLHKCFDCQNIAIVGGGVLVMTIMNQRILRTKAITSRGVSRRLGWRRLSRSAYTSNNINRDFSQTRMYISGVSGLINAIELSTAGHRVTVYEASDQLGGRILTHRVSDKGYITELGAMRLPLNQHKLTNVYVNERLKLKVTPFRGYESNALVYINGRRHKFTERIVPELFGFNVYDNEINKVRIFHSLLFTRNAYAGKCRKTERFNQSSELFVSRT</sequence>
<dbReference type="CDD" id="cd05819">
    <property type="entry name" value="NHL"/>
    <property type="match status" value="1"/>
</dbReference>
<comment type="caution">
    <text evidence="6">The sequence shown here is derived from an EMBL/GenBank/DDBJ whole genome shotgun (WGS) entry which is preliminary data.</text>
</comment>
<dbReference type="EMBL" id="CAJNYV010003318">
    <property type="protein sequence ID" value="CAF3559173.1"/>
    <property type="molecule type" value="Genomic_DNA"/>
</dbReference>
<feature type="repeat" description="NHL" evidence="4">
    <location>
        <begin position="284"/>
        <end position="315"/>
    </location>
</feature>
<dbReference type="PANTHER" id="PTHR10680">
    <property type="entry name" value="PEPTIDYL-GLYCINE ALPHA-AMIDATING MONOOXYGENASE"/>
    <property type="match status" value="1"/>
</dbReference>
<evidence type="ECO:0000256" key="4">
    <source>
        <dbReference type="PROSITE-ProRule" id="PRU00504"/>
    </source>
</evidence>
<gene>
    <name evidence="6" type="ORF">KIK155_LOCUS18850</name>
</gene>
<dbReference type="Gene3D" id="2.120.10.30">
    <property type="entry name" value="TolB, C-terminal domain"/>
    <property type="match status" value="2"/>
</dbReference>
<dbReference type="SUPFAM" id="SSF101898">
    <property type="entry name" value="NHL repeat"/>
    <property type="match status" value="1"/>
</dbReference>
<name>A0A818KF71_9BILA</name>
<dbReference type="PROSITE" id="PS51125">
    <property type="entry name" value="NHL"/>
    <property type="match status" value="1"/>
</dbReference>
<accession>A0A818KF71</accession>
<reference evidence="6" key="1">
    <citation type="submission" date="2021-02" db="EMBL/GenBank/DDBJ databases">
        <authorList>
            <person name="Nowell W R."/>
        </authorList>
    </citation>
    <scope>NUCLEOTIDE SEQUENCE</scope>
</reference>
<dbReference type="Proteomes" id="UP000663865">
    <property type="component" value="Unassembled WGS sequence"/>
</dbReference>
<evidence type="ECO:0000256" key="3">
    <source>
        <dbReference type="ARBA" id="ARBA00023180"/>
    </source>
</evidence>
<evidence type="ECO:0000259" key="5">
    <source>
        <dbReference type="Pfam" id="PF01593"/>
    </source>
</evidence>
<feature type="domain" description="Amine oxidase" evidence="5">
    <location>
        <begin position="435"/>
        <end position="533"/>
    </location>
</feature>
<dbReference type="GO" id="GO:0005576">
    <property type="term" value="C:extracellular region"/>
    <property type="evidence" value="ECO:0007669"/>
    <property type="project" value="TreeGrafter"/>
</dbReference>
<keyword evidence="3" id="KW-0325">Glycoprotein</keyword>
<evidence type="ECO:0000256" key="1">
    <source>
        <dbReference type="ARBA" id="ARBA00022729"/>
    </source>
</evidence>
<dbReference type="SUPFAM" id="SSF51905">
    <property type="entry name" value="FAD/NAD(P)-binding domain"/>
    <property type="match status" value="1"/>
</dbReference>
<dbReference type="InterPro" id="IPR011042">
    <property type="entry name" value="6-blade_b-propeller_TolB-like"/>
</dbReference>
<dbReference type="InterPro" id="IPR001258">
    <property type="entry name" value="NHL_repeat"/>
</dbReference>
<dbReference type="Pfam" id="PF01593">
    <property type="entry name" value="Amino_oxidase"/>
    <property type="match status" value="1"/>
</dbReference>
<dbReference type="GO" id="GO:0016491">
    <property type="term" value="F:oxidoreductase activity"/>
    <property type="evidence" value="ECO:0007669"/>
    <property type="project" value="InterPro"/>
</dbReference>
<keyword evidence="2" id="KW-0677">Repeat</keyword>
<evidence type="ECO:0000313" key="6">
    <source>
        <dbReference type="EMBL" id="CAF3559173.1"/>
    </source>
</evidence>
<evidence type="ECO:0000256" key="2">
    <source>
        <dbReference type="ARBA" id="ARBA00022737"/>
    </source>
</evidence>
<evidence type="ECO:0000313" key="7">
    <source>
        <dbReference type="Proteomes" id="UP000663865"/>
    </source>
</evidence>
<dbReference type="Gene3D" id="3.50.50.60">
    <property type="entry name" value="FAD/NAD(P)-binding domain"/>
    <property type="match status" value="1"/>
</dbReference>
<dbReference type="InterPro" id="IPR002937">
    <property type="entry name" value="Amino_oxidase"/>
</dbReference>
<dbReference type="PANTHER" id="PTHR10680:SF28">
    <property type="entry name" value="SMP-30_GLUCONOLACTONASE_LRE-LIKE REGION DOMAIN-CONTAINING PROTEIN"/>
    <property type="match status" value="1"/>
</dbReference>
<proteinExistence type="predicted"/>
<dbReference type="InterPro" id="IPR036188">
    <property type="entry name" value="FAD/NAD-bd_sf"/>
</dbReference>
<dbReference type="AlphaFoldDB" id="A0A818KF71"/>
<dbReference type="Pfam" id="PF01436">
    <property type="entry name" value="NHL"/>
    <property type="match status" value="2"/>
</dbReference>
<protein>
    <recommendedName>
        <fullName evidence="5">Amine oxidase domain-containing protein</fullName>
    </recommendedName>
</protein>